<comment type="caution">
    <text evidence="1">The sequence shown here is derived from an EMBL/GenBank/DDBJ whole genome shotgun (WGS) entry which is preliminary data.</text>
</comment>
<evidence type="ECO:0000313" key="2">
    <source>
        <dbReference type="Proteomes" id="UP000095192"/>
    </source>
</evidence>
<organism evidence="1 2">
    <name type="scientific">Cyclospora cayetanensis</name>
    <dbReference type="NCBI Taxonomy" id="88456"/>
    <lineage>
        <taxon>Eukaryota</taxon>
        <taxon>Sar</taxon>
        <taxon>Alveolata</taxon>
        <taxon>Apicomplexa</taxon>
        <taxon>Conoidasida</taxon>
        <taxon>Coccidia</taxon>
        <taxon>Eucoccidiorida</taxon>
        <taxon>Eimeriorina</taxon>
        <taxon>Eimeriidae</taxon>
        <taxon>Cyclospora</taxon>
    </lineage>
</organism>
<gene>
    <name evidence="1" type="ORF">cyc_01668</name>
</gene>
<evidence type="ECO:0000313" key="1">
    <source>
        <dbReference type="EMBL" id="OEH78653.1"/>
    </source>
</evidence>
<keyword evidence="2" id="KW-1185">Reference proteome</keyword>
<dbReference type="AlphaFoldDB" id="A0A1D3D5D0"/>
<proteinExistence type="predicted"/>
<accession>A0A1D3D5D0</accession>
<sequence>MPEPPGYLLPMRNTSVSFQEAESLRHPDVSPKTLQPLSWLHLLRTDHCSSEDAVPPQLPPPHHTGSTCVIPPPRVCTRATSSAS</sequence>
<dbReference type="InParanoid" id="A0A1D3D5D0"/>
<protein>
    <submittedName>
        <fullName evidence="1">Uncharacterized protein</fullName>
    </submittedName>
</protein>
<reference evidence="1 2" key="1">
    <citation type="journal article" date="2016" name="BMC Genomics">
        <title>Comparative genomics reveals Cyclospora cayetanensis possesses coccidia-like metabolism and invasion components but unique surface antigens.</title>
        <authorList>
            <person name="Liu S."/>
            <person name="Wang L."/>
            <person name="Zheng H."/>
            <person name="Xu Z."/>
            <person name="Roellig D.M."/>
            <person name="Li N."/>
            <person name="Frace M.A."/>
            <person name="Tang K."/>
            <person name="Arrowood M.J."/>
            <person name="Moss D.M."/>
            <person name="Zhang L."/>
            <person name="Feng Y."/>
            <person name="Xiao L."/>
        </authorList>
    </citation>
    <scope>NUCLEOTIDE SEQUENCE [LARGE SCALE GENOMIC DNA]</scope>
    <source>
        <strain evidence="1 2">CHN_HEN01</strain>
    </source>
</reference>
<dbReference type="Proteomes" id="UP000095192">
    <property type="component" value="Unassembled WGS sequence"/>
</dbReference>
<name>A0A1D3D5D0_9EIME</name>
<dbReference type="VEuPathDB" id="ToxoDB:cyc_01668"/>
<dbReference type="EMBL" id="JROU02000657">
    <property type="protein sequence ID" value="OEH78653.1"/>
    <property type="molecule type" value="Genomic_DNA"/>
</dbReference>